<keyword evidence="5" id="KW-0325">Glycoprotein</keyword>
<evidence type="ECO:0000256" key="1">
    <source>
        <dbReference type="ARBA" id="ARBA00004239"/>
    </source>
</evidence>
<dbReference type="Proteomes" id="UP001341840">
    <property type="component" value="Unassembled WGS sequence"/>
</dbReference>
<dbReference type="PANTHER" id="PTHR33869">
    <property type="entry name" value="CLAVATA3/ESR (CLE)-RELATED PROTEIN 3"/>
    <property type="match status" value="1"/>
</dbReference>
<evidence type="ECO:0000313" key="7">
    <source>
        <dbReference type="EMBL" id="MED6155175.1"/>
    </source>
</evidence>
<proteinExistence type="inferred from homology"/>
<reference evidence="7 8" key="1">
    <citation type="journal article" date="2023" name="Plants (Basel)">
        <title>Bridging the Gap: Combining Genomics and Transcriptomics Approaches to Understand Stylosanthes scabra, an Orphan Legume from the Brazilian Caatinga.</title>
        <authorList>
            <person name="Ferreira-Neto J.R.C."/>
            <person name="da Silva M.D."/>
            <person name="Binneck E."/>
            <person name="de Melo N.F."/>
            <person name="da Silva R.H."/>
            <person name="de Melo A.L.T.M."/>
            <person name="Pandolfi V."/>
            <person name="Bustamante F.O."/>
            <person name="Brasileiro-Vidal A.C."/>
            <person name="Benko-Iseppon A.M."/>
        </authorList>
    </citation>
    <scope>NUCLEOTIDE SEQUENCE [LARGE SCALE GENOMIC DNA]</scope>
    <source>
        <tissue evidence="7">Leaves</tissue>
    </source>
</reference>
<organism evidence="7 8">
    <name type="scientific">Stylosanthes scabra</name>
    <dbReference type="NCBI Taxonomy" id="79078"/>
    <lineage>
        <taxon>Eukaryota</taxon>
        <taxon>Viridiplantae</taxon>
        <taxon>Streptophyta</taxon>
        <taxon>Embryophyta</taxon>
        <taxon>Tracheophyta</taxon>
        <taxon>Spermatophyta</taxon>
        <taxon>Magnoliopsida</taxon>
        <taxon>eudicotyledons</taxon>
        <taxon>Gunneridae</taxon>
        <taxon>Pentapetalae</taxon>
        <taxon>rosids</taxon>
        <taxon>fabids</taxon>
        <taxon>Fabales</taxon>
        <taxon>Fabaceae</taxon>
        <taxon>Papilionoideae</taxon>
        <taxon>50 kb inversion clade</taxon>
        <taxon>dalbergioids sensu lato</taxon>
        <taxon>Dalbergieae</taxon>
        <taxon>Pterocarpus clade</taxon>
        <taxon>Stylosanthes</taxon>
    </lineage>
</organism>
<keyword evidence="3" id="KW-0964">Secreted</keyword>
<accession>A0ABU6U1Y3</accession>
<name>A0ABU6U1Y3_9FABA</name>
<protein>
    <submittedName>
        <fullName evidence="7">Uncharacterized protein</fullName>
    </submittedName>
</protein>
<keyword evidence="8" id="KW-1185">Reference proteome</keyword>
<comment type="caution">
    <text evidence="7">The sequence shown here is derived from an EMBL/GenBank/DDBJ whole genome shotgun (WGS) entry which is preliminary data.</text>
</comment>
<evidence type="ECO:0000256" key="5">
    <source>
        <dbReference type="ARBA" id="ARBA00023180"/>
    </source>
</evidence>
<comment type="subcellular location">
    <subcellularLocation>
        <location evidence="1">Secreted</location>
        <location evidence="1">Extracellular space</location>
    </subcellularLocation>
</comment>
<gene>
    <name evidence="7" type="ORF">PIB30_002903</name>
</gene>
<evidence type="ECO:0000256" key="2">
    <source>
        <dbReference type="ARBA" id="ARBA00005416"/>
    </source>
</evidence>
<evidence type="ECO:0000256" key="3">
    <source>
        <dbReference type="ARBA" id="ARBA00022525"/>
    </source>
</evidence>
<keyword evidence="6" id="KW-0379">Hydroxylation</keyword>
<comment type="similarity">
    <text evidence="2">Belongs to the CLV3/ESR signal peptide family.</text>
</comment>
<dbReference type="EMBL" id="JASCZI010120834">
    <property type="protein sequence ID" value="MED6155175.1"/>
    <property type="molecule type" value="Genomic_DNA"/>
</dbReference>
<keyword evidence="4" id="KW-0732">Signal</keyword>
<evidence type="ECO:0000256" key="4">
    <source>
        <dbReference type="ARBA" id="ARBA00022729"/>
    </source>
</evidence>
<evidence type="ECO:0000313" key="8">
    <source>
        <dbReference type="Proteomes" id="UP001341840"/>
    </source>
</evidence>
<dbReference type="InterPro" id="IPR039616">
    <property type="entry name" value="CLE1-4"/>
</dbReference>
<sequence>MLPSILELQQKPSLEILKKEWRMARLGSCFCFCTLLLLFSFTMSEARPLRNHNPFSSHIPVFLNTVKKDGTILHESAKVYLKVELRSKNNATGRQYYDLRRVSPGGPDAHHHLKTVSIGGNGRKLLNFFVY</sequence>
<dbReference type="PANTHER" id="PTHR33869:SF5">
    <property type="entry name" value="CLAVATA3_ESR (CLE)-RELATED PROTEIN 4"/>
    <property type="match status" value="1"/>
</dbReference>
<evidence type="ECO:0000256" key="6">
    <source>
        <dbReference type="ARBA" id="ARBA00023278"/>
    </source>
</evidence>